<dbReference type="Pfam" id="PF21800">
    <property type="entry name" value="KH_KRR1_2nd"/>
    <property type="match status" value="1"/>
</dbReference>
<dbReference type="PaxDb" id="8022-A0A060YGR0"/>
<dbReference type="InterPro" id="IPR048549">
    <property type="entry name" value="KRR1-like_KH2_euk"/>
</dbReference>
<dbReference type="Proteomes" id="UP000193380">
    <property type="component" value="Unassembled WGS sequence"/>
</dbReference>
<dbReference type="SUPFAM" id="SSF54791">
    <property type="entry name" value="Eukaryotic type KH-domain (KH-domain type I)"/>
    <property type="match status" value="1"/>
</dbReference>
<gene>
    <name evidence="3" type="ORF">GSONMT00011767001</name>
</gene>
<protein>
    <recommendedName>
        <fullName evidence="2">KRR1 small subunit processome component second KH domain-containing protein</fullName>
    </recommendedName>
</protein>
<dbReference type="InterPro" id="IPR036612">
    <property type="entry name" value="KH_dom_type_1_sf"/>
</dbReference>
<dbReference type="PANTHER" id="PTHR12581:SF0">
    <property type="entry name" value="KRR1 SMALL SUBUNIT PROCESSOME COMPONENT HOMOLOG"/>
    <property type="match status" value="1"/>
</dbReference>
<dbReference type="Gene3D" id="3.30.1370.10">
    <property type="entry name" value="K Homology domain, type 1"/>
    <property type="match status" value="1"/>
</dbReference>
<dbReference type="InterPro" id="IPR048548">
    <property type="entry name" value="KRR1-like_KH2"/>
</dbReference>
<dbReference type="CDD" id="cd22394">
    <property type="entry name" value="KH-I_KRR1_rpt2"/>
    <property type="match status" value="1"/>
</dbReference>
<reference evidence="3" key="2">
    <citation type="submission" date="2014-03" db="EMBL/GenBank/DDBJ databases">
        <authorList>
            <person name="Genoscope - CEA"/>
        </authorList>
    </citation>
    <scope>NUCLEOTIDE SEQUENCE</scope>
</reference>
<dbReference type="GO" id="GO:0003723">
    <property type="term" value="F:RNA binding"/>
    <property type="evidence" value="ECO:0007669"/>
    <property type="project" value="UniProtKB-KW"/>
</dbReference>
<reference evidence="3" key="1">
    <citation type="journal article" date="2014" name="Nat. Commun.">
        <title>The rainbow trout genome provides novel insights into evolution after whole-genome duplication in vertebrates.</title>
        <authorList>
            <person name="Berthelot C."/>
            <person name="Brunet F."/>
            <person name="Chalopin D."/>
            <person name="Juanchich A."/>
            <person name="Bernard M."/>
            <person name="Noel B."/>
            <person name="Bento P."/>
            <person name="Da Silva C."/>
            <person name="Labadie K."/>
            <person name="Alberti A."/>
            <person name="Aury J.M."/>
            <person name="Louis A."/>
            <person name="Dehais P."/>
            <person name="Bardou P."/>
            <person name="Montfort J."/>
            <person name="Klopp C."/>
            <person name="Cabau C."/>
            <person name="Gaspin C."/>
            <person name="Thorgaard G.H."/>
            <person name="Boussaha M."/>
            <person name="Quillet E."/>
            <person name="Guyomard R."/>
            <person name="Galiana D."/>
            <person name="Bobe J."/>
            <person name="Volff J.N."/>
            <person name="Genet C."/>
            <person name="Wincker P."/>
            <person name="Jaillon O."/>
            <person name="Roest Crollius H."/>
            <person name="Guiguen Y."/>
        </authorList>
    </citation>
    <scope>NUCLEOTIDE SEQUENCE [LARGE SCALE GENOMIC DNA]</scope>
</reference>
<dbReference type="PANTHER" id="PTHR12581">
    <property type="entry name" value="HIV-1 REV BINDING PROTEIN 2, 3"/>
    <property type="match status" value="1"/>
</dbReference>
<feature type="compositionally biased region" description="Basic residues" evidence="1">
    <location>
        <begin position="132"/>
        <end position="141"/>
    </location>
</feature>
<dbReference type="GO" id="GO:0032040">
    <property type="term" value="C:small-subunit processome"/>
    <property type="evidence" value="ECO:0007669"/>
    <property type="project" value="TreeGrafter"/>
</dbReference>
<feature type="region of interest" description="Disordered" evidence="1">
    <location>
        <begin position="226"/>
        <end position="253"/>
    </location>
</feature>
<dbReference type="InterPro" id="IPR024166">
    <property type="entry name" value="rRNA_assembly_KRR1"/>
</dbReference>
<dbReference type="EMBL" id="FR910856">
    <property type="protein sequence ID" value="CDQ90707.1"/>
    <property type="molecule type" value="Genomic_DNA"/>
</dbReference>
<accession>A0A060YGR0</accession>
<evidence type="ECO:0000256" key="1">
    <source>
        <dbReference type="SAM" id="MobiDB-lite"/>
    </source>
</evidence>
<sequence>MSVLRCGEAVQVFSSSGTVGGRSGTLGGWRLLSVEHIQPPSYRHLSNLFPPQALELLTNCYVMVQGNTVSALGPFNGLKEVRKVVLDTMKNIHPIYNIKTLMIKRELSKDPELRLQSWERFLPNFRHKNLTKRKEPKKKTTKKEYTPFPPQQPESQVSGIYCAKSICPMPDCVCVKQAEVLSKRQEERNRAFIPPKEKPVMKKTNKAPSEAKINIEAIKAKVRKAKTKKLGAPSVNPVPQTKPAYDKKKKNKG</sequence>
<organism evidence="3 4">
    <name type="scientific">Oncorhynchus mykiss</name>
    <name type="common">Rainbow trout</name>
    <name type="synonym">Salmo gairdneri</name>
    <dbReference type="NCBI Taxonomy" id="8022"/>
    <lineage>
        <taxon>Eukaryota</taxon>
        <taxon>Metazoa</taxon>
        <taxon>Chordata</taxon>
        <taxon>Craniata</taxon>
        <taxon>Vertebrata</taxon>
        <taxon>Euteleostomi</taxon>
        <taxon>Actinopterygii</taxon>
        <taxon>Neopterygii</taxon>
        <taxon>Teleostei</taxon>
        <taxon>Protacanthopterygii</taxon>
        <taxon>Salmoniformes</taxon>
        <taxon>Salmonidae</taxon>
        <taxon>Salmoninae</taxon>
        <taxon>Oncorhynchus</taxon>
    </lineage>
</organism>
<dbReference type="AlphaFoldDB" id="A0A060YGR0"/>
<proteinExistence type="predicted"/>
<name>A0A060YGR0_ONCMY</name>
<evidence type="ECO:0000259" key="2">
    <source>
        <dbReference type="Pfam" id="PF21800"/>
    </source>
</evidence>
<feature type="region of interest" description="Disordered" evidence="1">
    <location>
        <begin position="132"/>
        <end position="152"/>
    </location>
</feature>
<evidence type="ECO:0000313" key="4">
    <source>
        <dbReference type="Proteomes" id="UP000193380"/>
    </source>
</evidence>
<feature type="domain" description="KRR1 small subunit processome component second KH" evidence="2">
    <location>
        <begin position="52"/>
        <end position="109"/>
    </location>
</feature>
<dbReference type="STRING" id="8022.A0A060YGR0"/>
<evidence type="ECO:0000313" key="3">
    <source>
        <dbReference type="EMBL" id="CDQ90707.1"/>
    </source>
</evidence>